<feature type="compositionally biased region" description="Polar residues" evidence="1">
    <location>
        <begin position="88"/>
        <end position="106"/>
    </location>
</feature>
<accession>A0A5B7IYA1</accession>
<keyword evidence="3" id="KW-1185">Reference proteome</keyword>
<dbReference type="Proteomes" id="UP000324222">
    <property type="component" value="Unassembled WGS sequence"/>
</dbReference>
<protein>
    <submittedName>
        <fullName evidence="2">Uncharacterized protein</fullName>
    </submittedName>
</protein>
<name>A0A5B7IYA1_PORTR</name>
<organism evidence="2 3">
    <name type="scientific">Portunus trituberculatus</name>
    <name type="common">Swimming crab</name>
    <name type="synonym">Neptunus trituberculatus</name>
    <dbReference type="NCBI Taxonomy" id="210409"/>
    <lineage>
        <taxon>Eukaryota</taxon>
        <taxon>Metazoa</taxon>
        <taxon>Ecdysozoa</taxon>
        <taxon>Arthropoda</taxon>
        <taxon>Crustacea</taxon>
        <taxon>Multicrustacea</taxon>
        <taxon>Malacostraca</taxon>
        <taxon>Eumalacostraca</taxon>
        <taxon>Eucarida</taxon>
        <taxon>Decapoda</taxon>
        <taxon>Pleocyemata</taxon>
        <taxon>Brachyura</taxon>
        <taxon>Eubrachyura</taxon>
        <taxon>Portunoidea</taxon>
        <taxon>Portunidae</taxon>
        <taxon>Portuninae</taxon>
        <taxon>Portunus</taxon>
    </lineage>
</organism>
<sequence length="121" mass="13586">MWCFRLQSDLTYDSLYYIYQSNIARGENSKVPSRAERVFGAQSAPHGRDASSNLYSARHTCFPSTGRRMTVILSEVNMDREKKLTRSCLKSTTPTNAKQNNQSSLRASEKEGTSTLVSVIV</sequence>
<dbReference type="AlphaFoldDB" id="A0A5B7IYA1"/>
<feature type="region of interest" description="Disordered" evidence="1">
    <location>
        <begin position="86"/>
        <end position="114"/>
    </location>
</feature>
<dbReference type="EMBL" id="VSRR010079527">
    <property type="protein sequence ID" value="MPC88972.1"/>
    <property type="molecule type" value="Genomic_DNA"/>
</dbReference>
<reference evidence="2 3" key="1">
    <citation type="submission" date="2019-05" db="EMBL/GenBank/DDBJ databases">
        <title>Another draft genome of Portunus trituberculatus and its Hox gene families provides insights of decapod evolution.</title>
        <authorList>
            <person name="Jeong J.-H."/>
            <person name="Song I."/>
            <person name="Kim S."/>
            <person name="Choi T."/>
            <person name="Kim D."/>
            <person name="Ryu S."/>
            <person name="Kim W."/>
        </authorList>
    </citation>
    <scope>NUCLEOTIDE SEQUENCE [LARGE SCALE GENOMIC DNA]</scope>
    <source>
        <tissue evidence="2">Muscle</tissue>
    </source>
</reference>
<evidence type="ECO:0000313" key="2">
    <source>
        <dbReference type="EMBL" id="MPC88972.1"/>
    </source>
</evidence>
<evidence type="ECO:0000313" key="3">
    <source>
        <dbReference type="Proteomes" id="UP000324222"/>
    </source>
</evidence>
<comment type="caution">
    <text evidence="2">The sequence shown here is derived from an EMBL/GenBank/DDBJ whole genome shotgun (WGS) entry which is preliminary data.</text>
</comment>
<evidence type="ECO:0000256" key="1">
    <source>
        <dbReference type="SAM" id="MobiDB-lite"/>
    </source>
</evidence>
<proteinExistence type="predicted"/>
<gene>
    <name evidence="2" type="ORF">E2C01_083899</name>
</gene>